<evidence type="ECO:0000313" key="2">
    <source>
        <dbReference type="Proteomes" id="UP000594261"/>
    </source>
</evidence>
<reference evidence="1" key="2">
    <citation type="submission" date="2021-01" db="UniProtKB">
        <authorList>
            <consortium name="EnsemblPlants"/>
        </authorList>
    </citation>
    <scope>IDENTIFICATION</scope>
</reference>
<dbReference type="AlphaFoldDB" id="A0A7N2MNM9"/>
<evidence type="ECO:0000313" key="1">
    <source>
        <dbReference type="EnsemblPlants" id="QL10p023384:mrna:CDS:2"/>
    </source>
</evidence>
<dbReference type="InParanoid" id="A0A7N2MNM9"/>
<protein>
    <submittedName>
        <fullName evidence="1">Uncharacterized protein</fullName>
    </submittedName>
</protein>
<proteinExistence type="predicted"/>
<organism evidence="1 2">
    <name type="scientific">Quercus lobata</name>
    <name type="common">Valley oak</name>
    <dbReference type="NCBI Taxonomy" id="97700"/>
    <lineage>
        <taxon>Eukaryota</taxon>
        <taxon>Viridiplantae</taxon>
        <taxon>Streptophyta</taxon>
        <taxon>Embryophyta</taxon>
        <taxon>Tracheophyta</taxon>
        <taxon>Spermatophyta</taxon>
        <taxon>Magnoliopsida</taxon>
        <taxon>eudicotyledons</taxon>
        <taxon>Gunneridae</taxon>
        <taxon>Pentapetalae</taxon>
        <taxon>rosids</taxon>
        <taxon>fabids</taxon>
        <taxon>Fagales</taxon>
        <taxon>Fagaceae</taxon>
        <taxon>Quercus</taxon>
    </lineage>
</organism>
<sequence length="68" mass="7069">MGSMVDIAMVEHPKVEIPGDKSVREVENGGYRNGYSVAIAVATAMTRTTRAEANGGGAGAKKLVFLGM</sequence>
<dbReference type="Proteomes" id="UP000594261">
    <property type="component" value="Chromosome 10"/>
</dbReference>
<dbReference type="EnsemblPlants" id="QL10p023384:mrna">
    <property type="protein sequence ID" value="QL10p023384:mrna:CDS:2"/>
    <property type="gene ID" value="QL10p023384"/>
</dbReference>
<dbReference type="EMBL" id="LRBV02000010">
    <property type="status" value="NOT_ANNOTATED_CDS"/>
    <property type="molecule type" value="Genomic_DNA"/>
</dbReference>
<reference evidence="1 2" key="1">
    <citation type="journal article" date="2016" name="G3 (Bethesda)">
        <title>First Draft Assembly and Annotation of the Genome of a California Endemic Oak Quercus lobata Nee (Fagaceae).</title>
        <authorList>
            <person name="Sork V.L."/>
            <person name="Fitz-Gibbon S.T."/>
            <person name="Puiu D."/>
            <person name="Crepeau M."/>
            <person name="Gugger P.F."/>
            <person name="Sherman R."/>
            <person name="Stevens K."/>
            <person name="Langley C.H."/>
            <person name="Pellegrini M."/>
            <person name="Salzberg S.L."/>
        </authorList>
    </citation>
    <scope>NUCLEOTIDE SEQUENCE [LARGE SCALE GENOMIC DNA]</scope>
    <source>
        <strain evidence="1 2">cv. SW786</strain>
    </source>
</reference>
<accession>A0A7N2MNM9</accession>
<name>A0A7N2MNM9_QUELO</name>
<dbReference type="Gramene" id="QL10p023384:mrna">
    <property type="protein sequence ID" value="QL10p023384:mrna:CDS:2"/>
    <property type="gene ID" value="QL10p023384"/>
</dbReference>
<keyword evidence="2" id="KW-1185">Reference proteome</keyword>